<keyword evidence="5" id="KW-1133">Transmembrane helix</keyword>
<sequence>MVFKMKNLIFFLYIMTVAANKGSVSFSGTNVNIHCSEPGADLKKGEETFGNSRLTPYQDSDPAKLYHCMRTLDENGEQVEDPEKYLAFYIKAKVCENCYDIDGSLIVAAIFADLFITGGIIIMVYAYGQRKSGPAPQKPTHPRRNVTPSASPASQEYQSLSEVNRSKDLYSTVHKTG</sequence>
<gene>
    <name evidence="8" type="primary">LOC105911012</name>
</gene>
<keyword evidence="5" id="KW-0812">Transmembrane</keyword>
<evidence type="ECO:0000313" key="8">
    <source>
        <dbReference type="RefSeq" id="XP_031429396.2"/>
    </source>
</evidence>
<name>A0A6P8G161_CLUHA</name>
<dbReference type="PANTHER" id="PTHR10570">
    <property type="entry name" value="T-CELL SURFACE GLYCOPROTEIN CD3 GAMMA CHAIN / DELTA CHAIN"/>
    <property type="match status" value="1"/>
</dbReference>
<feature type="chain" id="PRO_5035202360" evidence="6">
    <location>
        <begin position="20"/>
        <end position="177"/>
    </location>
</feature>
<dbReference type="PANTHER" id="PTHR10570:SF9">
    <property type="entry name" value="T-CELL SURFACE GLYCOPROTEIN CD3 EPSILON CHAIN"/>
    <property type="match status" value="1"/>
</dbReference>
<feature type="region of interest" description="Disordered" evidence="4">
    <location>
        <begin position="132"/>
        <end position="177"/>
    </location>
</feature>
<dbReference type="InterPro" id="IPR015484">
    <property type="entry name" value="CD3_esu/gsu/dsu"/>
</dbReference>
<dbReference type="GO" id="GO:0045059">
    <property type="term" value="P:positive thymic T cell selection"/>
    <property type="evidence" value="ECO:0007669"/>
    <property type="project" value="TreeGrafter"/>
</dbReference>
<evidence type="ECO:0000256" key="1">
    <source>
        <dbReference type="ARBA" id="ARBA00004251"/>
    </source>
</evidence>
<evidence type="ECO:0000256" key="2">
    <source>
        <dbReference type="ARBA" id="ARBA00022475"/>
    </source>
</evidence>
<dbReference type="GeneID" id="105911012"/>
<dbReference type="GO" id="GO:0009897">
    <property type="term" value="C:external side of plasma membrane"/>
    <property type="evidence" value="ECO:0007669"/>
    <property type="project" value="TreeGrafter"/>
</dbReference>
<evidence type="ECO:0000256" key="6">
    <source>
        <dbReference type="SAM" id="SignalP"/>
    </source>
</evidence>
<evidence type="ECO:0000256" key="4">
    <source>
        <dbReference type="SAM" id="MobiDB-lite"/>
    </source>
</evidence>
<keyword evidence="2" id="KW-1003">Cell membrane</keyword>
<dbReference type="Proteomes" id="UP000515152">
    <property type="component" value="Chromosome 9"/>
</dbReference>
<protein>
    <submittedName>
        <fullName evidence="8">T-cell surface glycoprotein CD3 epsilon chain</fullName>
    </submittedName>
</protein>
<dbReference type="GO" id="GO:0042105">
    <property type="term" value="C:alpha-beta T cell receptor complex"/>
    <property type="evidence" value="ECO:0007669"/>
    <property type="project" value="TreeGrafter"/>
</dbReference>
<keyword evidence="3 6" id="KW-0732">Signal</keyword>
<dbReference type="KEGG" id="char:105911012"/>
<feature type="signal peptide" evidence="6">
    <location>
        <begin position="1"/>
        <end position="19"/>
    </location>
</feature>
<dbReference type="OrthoDB" id="9947847at2759"/>
<evidence type="ECO:0000256" key="5">
    <source>
        <dbReference type="SAM" id="Phobius"/>
    </source>
</evidence>
<evidence type="ECO:0000256" key="3">
    <source>
        <dbReference type="ARBA" id="ARBA00022729"/>
    </source>
</evidence>
<evidence type="ECO:0000313" key="7">
    <source>
        <dbReference type="Proteomes" id="UP000515152"/>
    </source>
</evidence>
<dbReference type="GO" id="GO:0007166">
    <property type="term" value="P:cell surface receptor signaling pathway"/>
    <property type="evidence" value="ECO:0007669"/>
    <property type="project" value="TreeGrafter"/>
</dbReference>
<comment type="subcellular location">
    <subcellularLocation>
        <location evidence="1">Cell membrane</location>
        <topology evidence="1">Single-pass type I membrane protein</topology>
    </subcellularLocation>
</comment>
<dbReference type="RefSeq" id="XP_031429396.2">
    <property type="nucleotide sequence ID" value="XM_031573536.2"/>
</dbReference>
<reference evidence="8" key="1">
    <citation type="submission" date="2025-08" db="UniProtKB">
        <authorList>
            <consortium name="RefSeq"/>
        </authorList>
    </citation>
    <scope>IDENTIFICATION</scope>
</reference>
<dbReference type="AlphaFoldDB" id="A0A6P8G161"/>
<proteinExistence type="predicted"/>
<feature type="compositionally biased region" description="Polar residues" evidence="4">
    <location>
        <begin position="146"/>
        <end position="163"/>
    </location>
</feature>
<dbReference type="GO" id="GO:0004888">
    <property type="term" value="F:transmembrane signaling receptor activity"/>
    <property type="evidence" value="ECO:0007669"/>
    <property type="project" value="TreeGrafter"/>
</dbReference>
<feature type="transmembrane region" description="Helical" evidence="5">
    <location>
        <begin position="105"/>
        <end position="128"/>
    </location>
</feature>
<accession>A0A6P8G161</accession>
<organism evidence="7 8">
    <name type="scientific">Clupea harengus</name>
    <name type="common">Atlantic herring</name>
    <dbReference type="NCBI Taxonomy" id="7950"/>
    <lineage>
        <taxon>Eukaryota</taxon>
        <taxon>Metazoa</taxon>
        <taxon>Chordata</taxon>
        <taxon>Craniata</taxon>
        <taxon>Vertebrata</taxon>
        <taxon>Euteleostomi</taxon>
        <taxon>Actinopterygii</taxon>
        <taxon>Neopterygii</taxon>
        <taxon>Teleostei</taxon>
        <taxon>Clupei</taxon>
        <taxon>Clupeiformes</taxon>
        <taxon>Clupeoidei</taxon>
        <taxon>Clupeidae</taxon>
        <taxon>Clupea</taxon>
    </lineage>
</organism>
<keyword evidence="7" id="KW-1185">Reference proteome</keyword>
<keyword evidence="5" id="KW-0472">Membrane</keyword>